<keyword evidence="5" id="KW-1185">Reference proteome</keyword>
<dbReference type="Pfam" id="PF25954">
    <property type="entry name" value="Beta-barrel_RND_2"/>
    <property type="match status" value="1"/>
</dbReference>
<evidence type="ECO:0000256" key="1">
    <source>
        <dbReference type="ARBA" id="ARBA00009477"/>
    </source>
</evidence>
<protein>
    <submittedName>
        <fullName evidence="4">Efflux RND transporter periplasmic adaptor subunit</fullName>
    </submittedName>
</protein>
<dbReference type="FunFam" id="2.40.30.170:FF:000010">
    <property type="entry name" value="Efflux RND transporter periplasmic adaptor subunit"/>
    <property type="match status" value="1"/>
</dbReference>
<reference evidence="5" key="1">
    <citation type="submission" date="2018-09" db="EMBL/GenBank/DDBJ databases">
        <title>Paracoccus onubensis nov. sp. a moderate halophilic bacterium isolated from Gruta de las Maravillas (Aracena, Spain).</title>
        <authorList>
            <person name="Jurado V."/>
            <person name="Gutierrez-Patricio S."/>
            <person name="Gonzalez-Pimentel J.L."/>
            <person name="Miller A.Z."/>
            <person name="Laiz L."/>
            <person name="Saiz-Jimenez C."/>
        </authorList>
    </citation>
    <scope>NUCLEOTIDE SEQUENCE [LARGE SCALE GENOMIC DNA]</scope>
    <source>
        <strain evidence="5">DSM 26381</strain>
    </source>
</reference>
<dbReference type="NCBIfam" id="TIGR01730">
    <property type="entry name" value="RND_mfp"/>
    <property type="match status" value="1"/>
</dbReference>
<dbReference type="Proteomes" id="UP000283587">
    <property type="component" value="Unassembled WGS sequence"/>
</dbReference>
<dbReference type="Gene3D" id="1.10.287.470">
    <property type="entry name" value="Helix hairpin bin"/>
    <property type="match status" value="1"/>
</dbReference>
<dbReference type="InterPro" id="IPR006143">
    <property type="entry name" value="RND_pump_MFP"/>
</dbReference>
<dbReference type="Pfam" id="PF25917">
    <property type="entry name" value="BSH_RND"/>
    <property type="match status" value="1"/>
</dbReference>
<dbReference type="Gene3D" id="2.40.420.20">
    <property type="match status" value="1"/>
</dbReference>
<dbReference type="GO" id="GO:1990281">
    <property type="term" value="C:efflux pump complex"/>
    <property type="evidence" value="ECO:0007669"/>
    <property type="project" value="TreeGrafter"/>
</dbReference>
<dbReference type="OrthoDB" id="9806939at2"/>
<name>A0A419AC94_9RHOB</name>
<gene>
    <name evidence="4" type="ORF">D3P05_00865</name>
</gene>
<feature type="domain" description="Multidrug resistance protein MdtA-like barrel-sandwich hybrid" evidence="2">
    <location>
        <begin position="71"/>
        <end position="192"/>
    </location>
</feature>
<feature type="domain" description="CusB-like beta-barrel" evidence="3">
    <location>
        <begin position="205"/>
        <end position="275"/>
    </location>
</feature>
<organism evidence="4 5">
    <name type="scientific">Paracoccus siganidrum</name>
    <dbReference type="NCBI Taxonomy" id="1276757"/>
    <lineage>
        <taxon>Bacteria</taxon>
        <taxon>Pseudomonadati</taxon>
        <taxon>Pseudomonadota</taxon>
        <taxon>Alphaproteobacteria</taxon>
        <taxon>Rhodobacterales</taxon>
        <taxon>Paracoccaceae</taxon>
        <taxon>Paracoccus</taxon>
    </lineage>
</organism>
<comment type="similarity">
    <text evidence="1">Belongs to the membrane fusion protein (MFP) (TC 8.A.1) family.</text>
</comment>
<evidence type="ECO:0000259" key="3">
    <source>
        <dbReference type="Pfam" id="PF25954"/>
    </source>
</evidence>
<dbReference type="PANTHER" id="PTHR30469:SF11">
    <property type="entry name" value="BLL4320 PROTEIN"/>
    <property type="match status" value="1"/>
</dbReference>
<dbReference type="Gene3D" id="2.40.50.100">
    <property type="match status" value="1"/>
</dbReference>
<comment type="caution">
    <text evidence="4">The sequence shown here is derived from an EMBL/GenBank/DDBJ whole genome shotgun (WGS) entry which is preliminary data.</text>
</comment>
<accession>A0A419AC94</accession>
<dbReference type="InterPro" id="IPR058792">
    <property type="entry name" value="Beta-barrel_RND_2"/>
</dbReference>
<sequence length="367" mass="39067">MRMVKTALAALVVLGAGYGGLYLTERMLAATGEAMIAPSAPAPMRVDTVPVTMATFNETVRAVGTTRAIRAIELTPKTAGRVARIAFTPGMQVAAGDLLLQLDDRAEQADLKSAEATLAEARTAFERQERLNRAGSASDAAYQTARAALLRAEAAHDLAQVALEDRSVTAPFDGIVGLTDLAEGQLVDTATRVTTLDDLSVIEVAFRVPETILPHLRPGQRVEMTSPAWPGRVFAAHVTGIDTRVDIETRSVALRAQIANDDRALAGGMFMQAELILQERQRPTIPERALSVDGAREMVMLVEDGIARQVEIATGQTRNGMVEVLSGIETAQSGPDAQPAQIIVSNLQRVRAGMAVEATPLAASRVE</sequence>
<evidence type="ECO:0000313" key="5">
    <source>
        <dbReference type="Proteomes" id="UP000283587"/>
    </source>
</evidence>
<dbReference type="AlphaFoldDB" id="A0A419AC94"/>
<evidence type="ECO:0000313" key="4">
    <source>
        <dbReference type="EMBL" id="RJL21801.1"/>
    </source>
</evidence>
<dbReference type="PANTHER" id="PTHR30469">
    <property type="entry name" value="MULTIDRUG RESISTANCE PROTEIN MDTA"/>
    <property type="match status" value="1"/>
</dbReference>
<dbReference type="GO" id="GO:0015562">
    <property type="term" value="F:efflux transmembrane transporter activity"/>
    <property type="evidence" value="ECO:0007669"/>
    <property type="project" value="TreeGrafter"/>
</dbReference>
<dbReference type="Gene3D" id="2.40.30.170">
    <property type="match status" value="1"/>
</dbReference>
<dbReference type="SUPFAM" id="SSF111369">
    <property type="entry name" value="HlyD-like secretion proteins"/>
    <property type="match status" value="1"/>
</dbReference>
<evidence type="ECO:0000259" key="2">
    <source>
        <dbReference type="Pfam" id="PF25917"/>
    </source>
</evidence>
<dbReference type="InterPro" id="IPR058625">
    <property type="entry name" value="MdtA-like_BSH"/>
</dbReference>
<proteinExistence type="inferred from homology"/>
<dbReference type="EMBL" id="QZEW01000003">
    <property type="protein sequence ID" value="RJL21801.1"/>
    <property type="molecule type" value="Genomic_DNA"/>
</dbReference>